<keyword evidence="2" id="KW-1185">Reference proteome</keyword>
<gene>
    <name evidence="1" type="ORF">MIMGU_mgv1a016734mg</name>
</gene>
<sequence>MDKVDCASFVTSDKERWEGSESCSARSRGEEVGEAAMETNIYSRNEFCGLWKLEKFFFSHLFRQERANLLFASRYQTKATMRKGHVRVLDTSSHFKIIQQFFDYFEILP</sequence>
<reference evidence="1 2" key="1">
    <citation type="journal article" date="2013" name="Proc. Natl. Acad. Sci. U.S.A.">
        <title>Fine-scale variation in meiotic recombination in Mimulus inferred from population shotgun sequencing.</title>
        <authorList>
            <person name="Hellsten U."/>
            <person name="Wright K.M."/>
            <person name="Jenkins J."/>
            <person name="Shu S."/>
            <person name="Yuan Y."/>
            <person name="Wessler S.R."/>
            <person name="Schmutz J."/>
            <person name="Willis J.H."/>
            <person name="Rokhsar D.S."/>
        </authorList>
    </citation>
    <scope>NUCLEOTIDE SEQUENCE [LARGE SCALE GENOMIC DNA]</scope>
    <source>
        <strain evidence="2">cv. DUN x IM62</strain>
    </source>
</reference>
<organism evidence="1 2">
    <name type="scientific">Erythranthe guttata</name>
    <name type="common">Yellow monkey flower</name>
    <name type="synonym">Mimulus guttatus</name>
    <dbReference type="NCBI Taxonomy" id="4155"/>
    <lineage>
        <taxon>Eukaryota</taxon>
        <taxon>Viridiplantae</taxon>
        <taxon>Streptophyta</taxon>
        <taxon>Embryophyta</taxon>
        <taxon>Tracheophyta</taxon>
        <taxon>Spermatophyta</taxon>
        <taxon>Magnoliopsida</taxon>
        <taxon>eudicotyledons</taxon>
        <taxon>Gunneridae</taxon>
        <taxon>Pentapetalae</taxon>
        <taxon>asterids</taxon>
        <taxon>lamiids</taxon>
        <taxon>Lamiales</taxon>
        <taxon>Phrymaceae</taxon>
        <taxon>Erythranthe</taxon>
    </lineage>
</organism>
<dbReference type="Proteomes" id="UP000030748">
    <property type="component" value="Unassembled WGS sequence"/>
</dbReference>
<proteinExistence type="predicted"/>
<evidence type="ECO:0000313" key="1">
    <source>
        <dbReference type="EMBL" id="EYU44393.1"/>
    </source>
</evidence>
<dbReference type="EMBL" id="KI630214">
    <property type="protein sequence ID" value="EYU44393.1"/>
    <property type="molecule type" value="Genomic_DNA"/>
</dbReference>
<evidence type="ECO:0000313" key="2">
    <source>
        <dbReference type="Proteomes" id="UP000030748"/>
    </source>
</evidence>
<protein>
    <submittedName>
        <fullName evidence="1">Uncharacterized protein</fullName>
    </submittedName>
</protein>
<accession>A0A022RXD4</accession>
<name>A0A022RXD4_ERYGU</name>
<dbReference type="AlphaFoldDB" id="A0A022RXD4"/>